<evidence type="ECO:0000256" key="1">
    <source>
        <dbReference type="SAM" id="SignalP"/>
    </source>
</evidence>
<dbReference type="Proteomes" id="UP000646548">
    <property type="component" value="Unassembled WGS sequence"/>
</dbReference>
<evidence type="ECO:0000313" key="4">
    <source>
        <dbReference type="Proteomes" id="UP000646548"/>
    </source>
</evidence>
<dbReference type="InterPro" id="IPR016187">
    <property type="entry name" value="CTDL_fold"/>
</dbReference>
<reference evidence="3" key="1">
    <citation type="journal article" name="BMC Genomics">
        <title>Long-read sequencing and de novo genome assembly of marine medaka (Oryzias melastigma).</title>
        <authorList>
            <person name="Liang P."/>
            <person name="Saqib H.S.A."/>
            <person name="Ni X."/>
            <person name="Shen Y."/>
        </authorList>
    </citation>
    <scope>NUCLEOTIDE SEQUENCE</scope>
    <source>
        <strain evidence="3">Bigg-433</strain>
    </source>
</reference>
<dbReference type="SUPFAM" id="SSF56436">
    <property type="entry name" value="C-type lectin-like"/>
    <property type="match status" value="1"/>
</dbReference>
<gene>
    <name evidence="3" type="ORF">FQA47_007686</name>
</gene>
<keyword evidence="1" id="KW-0732">Signal</keyword>
<comment type="caution">
    <text evidence="3">The sequence shown here is derived from an EMBL/GenBank/DDBJ whole genome shotgun (WGS) entry which is preliminary data.</text>
</comment>
<name>A0A834BTM6_ORYME</name>
<dbReference type="PANTHER" id="PTHR45784">
    <property type="entry name" value="C-TYPE LECTIN DOMAIN FAMILY 20 MEMBER A-RELATED"/>
    <property type="match status" value="1"/>
</dbReference>
<organism evidence="3 4">
    <name type="scientific">Oryzias melastigma</name>
    <name type="common">Marine medaka</name>
    <dbReference type="NCBI Taxonomy" id="30732"/>
    <lineage>
        <taxon>Eukaryota</taxon>
        <taxon>Metazoa</taxon>
        <taxon>Chordata</taxon>
        <taxon>Craniata</taxon>
        <taxon>Vertebrata</taxon>
        <taxon>Euteleostomi</taxon>
        <taxon>Actinopterygii</taxon>
        <taxon>Neopterygii</taxon>
        <taxon>Teleostei</taxon>
        <taxon>Neoteleostei</taxon>
        <taxon>Acanthomorphata</taxon>
        <taxon>Ovalentaria</taxon>
        <taxon>Atherinomorphae</taxon>
        <taxon>Beloniformes</taxon>
        <taxon>Adrianichthyidae</taxon>
        <taxon>Oryziinae</taxon>
        <taxon>Oryzias</taxon>
    </lineage>
</organism>
<dbReference type="EMBL" id="WKFB01001125">
    <property type="protein sequence ID" value="KAF6715253.1"/>
    <property type="molecule type" value="Genomic_DNA"/>
</dbReference>
<evidence type="ECO:0000259" key="2">
    <source>
        <dbReference type="PROSITE" id="PS50041"/>
    </source>
</evidence>
<proteinExistence type="predicted"/>
<dbReference type="Pfam" id="PF00059">
    <property type="entry name" value="Lectin_C"/>
    <property type="match status" value="1"/>
</dbReference>
<feature type="chain" id="PRO_5032569387" evidence="1">
    <location>
        <begin position="20"/>
        <end position="272"/>
    </location>
</feature>
<dbReference type="CDD" id="cd00037">
    <property type="entry name" value="CLECT"/>
    <property type="match status" value="1"/>
</dbReference>
<sequence length="272" mass="31188">MKKICISFFLLHVLPAVYGHLGLRPAKFTQYNVWMTWADAQAICQRNNTEMVTIYDEQENDFFKKGGGWIGLRREDGSHPWKWSENNQMTNYENWKSGGEPHHGCALKYRNESRWRTDDCDKENLFMCYERLLLVKDNKTWEEALEHCRSLGDEEPPGWNHSYDLATLMTEDDITYARQKAQLASSNEFMLHVGRSGSACVFWVMPGSGWVENRCRTRIFPAAQPSGVVSWKRAVVSPSRFETAVKEGTSSATGAANCNHLRLSTHVSELPL</sequence>
<dbReference type="Gene3D" id="3.10.100.10">
    <property type="entry name" value="Mannose-Binding Protein A, subunit A"/>
    <property type="match status" value="1"/>
</dbReference>
<dbReference type="InterPro" id="IPR001304">
    <property type="entry name" value="C-type_lectin-like"/>
</dbReference>
<feature type="signal peptide" evidence="1">
    <location>
        <begin position="1"/>
        <end position="19"/>
    </location>
</feature>
<accession>A0A834BTM6</accession>
<dbReference type="InterPro" id="IPR016186">
    <property type="entry name" value="C-type_lectin-like/link_sf"/>
</dbReference>
<protein>
    <submittedName>
        <fullName evidence="3">NKG2-D type II integral membrane protein</fullName>
    </submittedName>
</protein>
<feature type="domain" description="C-type lectin" evidence="2">
    <location>
        <begin position="35"/>
        <end position="129"/>
    </location>
</feature>
<dbReference type="PROSITE" id="PS50041">
    <property type="entry name" value="C_TYPE_LECTIN_2"/>
    <property type="match status" value="1"/>
</dbReference>
<dbReference type="PANTHER" id="PTHR45784:SF8">
    <property type="entry name" value="C-TYPE MANNOSE RECEPTOR 2-RELATED"/>
    <property type="match status" value="1"/>
</dbReference>
<dbReference type="SMART" id="SM00034">
    <property type="entry name" value="CLECT"/>
    <property type="match status" value="1"/>
</dbReference>
<evidence type="ECO:0000313" key="3">
    <source>
        <dbReference type="EMBL" id="KAF6715253.1"/>
    </source>
</evidence>
<dbReference type="AlphaFoldDB" id="A0A834BTM6"/>